<name>A0ABU3PGC6_9BURK</name>
<evidence type="ECO:0000313" key="6">
    <source>
        <dbReference type="Proteomes" id="UP001246372"/>
    </source>
</evidence>
<comment type="caution">
    <text evidence="5">The sequence shown here is derived from an EMBL/GenBank/DDBJ whole genome shotgun (WGS) entry which is preliminary data.</text>
</comment>
<feature type="chain" id="PRO_5045332667" evidence="3">
    <location>
        <begin position="24"/>
        <end position="180"/>
    </location>
</feature>
<comment type="subcellular location">
    <subcellularLocation>
        <location evidence="1">Cell outer membrane</location>
    </subcellularLocation>
</comment>
<dbReference type="Pfam" id="PF13505">
    <property type="entry name" value="OMP_b-brl"/>
    <property type="match status" value="1"/>
</dbReference>
<proteinExistence type="predicted"/>
<accession>A0ABU3PGC6</accession>
<evidence type="ECO:0000256" key="1">
    <source>
        <dbReference type="ARBA" id="ARBA00004442"/>
    </source>
</evidence>
<keyword evidence="6" id="KW-1185">Reference proteome</keyword>
<keyword evidence="2 3" id="KW-0732">Signal</keyword>
<dbReference type="EMBL" id="JAVXZY010000010">
    <property type="protein sequence ID" value="MDT9001665.1"/>
    <property type="molecule type" value="Genomic_DNA"/>
</dbReference>
<dbReference type="Proteomes" id="UP001246372">
    <property type="component" value="Unassembled WGS sequence"/>
</dbReference>
<evidence type="ECO:0000259" key="4">
    <source>
        <dbReference type="Pfam" id="PF13505"/>
    </source>
</evidence>
<reference evidence="5" key="1">
    <citation type="submission" date="2023-09" db="EMBL/GenBank/DDBJ databases">
        <title>Paucibacter sp. APW11 Genome sequencing and assembly.</title>
        <authorList>
            <person name="Kim I."/>
        </authorList>
    </citation>
    <scope>NUCLEOTIDE SEQUENCE</scope>
    <source>
        <strain evidence="5">APW11</strain>
    </source>
</reference>
<dbReference type="Gene3D" id="2.40.160.20">
    <property type="match status" value="1"/>
</dbReference>
<evidence type="ECO:0000256" key="3">
    <source>
        <dbReference type="SAM" id="SignalP"/>
    </source>
</evidence>
<evidence type="ECO:0000256" key="2">
    <source>
        <dbReference type="ARBA" id="ARBA00022729"/>
    </source>
</evidence>
<dbReference type="InterPro" id="IPR011250">
    <property type="entry name" value="OMP/PagP_B-barrel"/>
</dbReference>
<feature type="domain" description="Outer membrane protein beta-barrel" evidence="4">
    <location>
        <begin position="11"/>
        <end position="167"/>
    </location>
</feature>
<dbReference type="RefSeq" id="WP_315652546.1">
    <property type="nucleotide sequence ID" value="NZ_JAVXZY010000010.1"/>
</dbReference>
<evidence type="ECO:0000313" key="5">
    <source>
        <dbReference type="EMBL" id="MDT9001665.1"/>
    </source>
</evidence>
<gene>
    <name evidence="5" type="ORF">RQP53_20480</name>
</gene>
<protein>
    <submittedName>
        <fullName evidence="5">Porin family protein</fullName>
    </submittedName>
</protein>
<sequence length="180" mass="19045">MTAIRKLAVAAACAMSLVSVAHAQDAQAKPGPYVGLSLGRANGSHEAYEAGSDPSLGLFAGYRFNEQLSLEVFGRALSFRLFPNWLNTHDSGTHPDRHIGLAVVGDLPLGGAWRAYGRAGLGRTRMEGNNSLAKAGSVTETTLGAGLAYEFSSGFGLRFGLERYNKSRVNVLGLGGEVRF</sequence>
<dbReference type="SUPFAM" id="SSF56925">
    <property type="entry name" value="OMPA-like"/>
    <property type="match status" value="1"/>
</dbReference>
<feature type="signal peptide" evidence="3">
    <location>
        <begin position="1"/>
        <end position="23"/>
    </location>
</feature>
<dbReference type="InterPro" id="IPR027385">
    <property type="entry name" value="Beta-barrel_OMP"/>
</dbReference>
<organism evidence="5 6">
    <name type="scientific">Roseateles aquae</name>
    <dbReference type="NCBI Taxonomy" id="3077235"/>
    <lineage>
        <taxon>Bacteria</taxon>
        <taxon>Pseudomonadati</taxon>
        <taxon>Pseudomonadota</taxon>
        <taxon>Betaproteobacteria</taxon>
        <taxon>Burkholderiales</taxon>
        <taxon>Sphaerotilaceae</taxon>
        <taxon>Roseateles</taxon>
    </lineage>
</organism>